<dbReference type="RefSeq" id="XP_069226692.1">
    <property type="nucleotide sequence ID" value="XM_069376414.1"/>
</dbReference>
<dbReference type="InterPro" id="IPR036770">
    <property type="entry name" value="Ankyrin_rpt-contain_sf"/>
</dbReference>
<organism evidence="5 6">
    <name type="scientific">Cladosporium halotolerans</name>
    <dbReference type="NCBI Taxonomy" id="1052096"/>
    <lineage>
        <taxon>Eukaryota</taxon>
        <taxon>Fungi</taxon>
        <taxon>Dikarya</taxon>
        <taxon>Ascomycota</taxon>
        <taxon>Pezizomycotina</taxon>
        <taxon>Dothideomycetes</taxon>
        <taxon>Dothideomycetidae</taxon>
        <taxon>Cladosporiales</taxon>
        <taxon>Cladosporiaceae</taxon>
        <taxon>Cladosporium</taxon>
    </lineage>
</organism>
<protein>
    <recommendedName>
        <fullName evidence="7">Ankyrin</fullName>
    </recommendedName>
</protein>
<feature type="repeat" description="ANK" evidence="3">
    <location>
        <begin position="308"/>
        <end position="340"/>
    </location>
</feature>
<proteinExistence type="predicted"/>
<dbReference type="Gene3D" id="1.25.40.20">
    <property type="entry name" value="Ankyrin repeat-containing domain"/>
    <property type="match status" value="2"/>
</dbReference>
<reference evidence="5 6" key="1">
    <citation type="journal article" date="2020" name="Microbiol. Resour. Announc.">
        <title>Draft Genome Sequence of a Cladosporium Species Isolated from the Mesophotic Ascidian Didemnum maculosum.</title>
        <authorList>
            <person name="Gioti A."/>
            <person name="Siaperas R."/>
            <person name="Nikolaivits E."/>
            <person name="Le Goff G."/>
            <person name="Ouazzani J."/>
            <person name="Kotoulas G."/>
            <person name="Topakas E."/>
        </authorList>
    </citation>
    <scope>NUCLEOTIDE SEQUENCE [LARGE SCALE GENOMIC DNA]</scope>
    <source>
        <strain evidence="5 6">TM138-S3</strain>
    </source>
</reference>
<dbReference type="GeneID" id="96009252"/>
<evidence type="ECO:0000313" key="5">
    <source>
        <dbReference type="EMBL" id="KAL1583585.1"/>
    </source>
</evidence>
<accession>A0AB34KJP8</accession>
<dbReference type="EMBL" id="JAAQHG020000033">
    <property type="protein sequence ID" value="KAL1583585.1"/>
    <property type="molecule type" value="Genomic_DNA"/>
</dbReference>
<sequence length="370" mass="39115">MTTAIRAPASLLRDSSIMPGLRMGFDSMAAWDKTSLEFDDHILKRAHTSTIAPRHVNKIQGRSFSDPIYKPPSFRTATSSWSPPASPTSPISPSSIPRSIPTTVTPPRSPQVNPSTRAAPTLTPRERHSLAARLYAAACTGDLAQISILISLGAPLSTATQVKGLYEAFKPAKNGHLSALAGAASQGQIAAAQILLSHGAEVSPSVAQSSSSPLHQACHANDIAMARFLLAAGADVDVQNCYNSTPLMYAVKYGSSALVALVLSYYPRLETTAFMETTAAHWAVFNSRPEALALLLRAGANPDARMVDGSSPLHCAAMSGAQDTAGLLVEFGADVVLRDGQERTPGEVAVCNGRGEFVEMLQRVAREKKA</sequence>
<evidence type="ECO:0000256" key="1">
    <source>
        <dbReference type="ARBA" id="ARBA00022737"/>
    </source>
</evidence>
<dbReference type="PROSITE" id="PS50088">
    <property type="entry name" value="ANK_REPEAT"/>
    <property type="match status" value="2"/>
</dbReference>
<keyword evidence="6" id="KW-1185">Reference proteome</keyword>
<dbReference type="SMART" id="SM00248">
    <property type="entry name" value="ANK"/>
    <property type="match status" value="7"/>
</dbReference>
<dbReference type="Pfam" id="PF00023">
    <property type="entry name" value="Ank"/>
    <property type="match status" value="1"/>
</dbReference>
<evidence type="ECO:0000256" key="2">
    <source>
        <dbReference type="ARBA" id="ARBA00023043"/>
    </source>
</evidence>
<dbReference type="InterPro" id="IPR002110">
    <property type="entry name" value="Ankyrin_rpt"/>
</dbReference>
<name>A0AB34KJP8_9PEZI</name>
<keyword evidence="1" id="KW-0677">Repeat</keyword>
<dbReference type="Proteomes" id="UP000803884">
    <property type="component" value="Unassembled WGS sequence"/>
</dbReference>
<feature type="repeat" description="ANK" evidence="3">
    <location>
        <begin position="209"/>
        <end position="241"/>
    </location>
</feature>
<evidence type="ECO:0008006" key="7">
    <source>
        <dbReference type="Google" id="ProtNLM"/>
    </source>
</evidence>
<dbReference type="PROSITE" id="PS50297">
    <property type="entry name" value="ANK_REP_REGION"/>
    <property type="match status" value="2"/>
</dbReference>
<dbReference type="PANTHER" id="PTHR24198">
    <property type="entry name" value="ANKYRIN REPEAT AND PROTEIN KINASE DOMAIN-CONTAINING PROTEIN"/>
    <property type="match status" value="1"/>
</dbReference>
<evidence type="ECO:0000256" key="3">
    <source>
        <dbReference type="PROSITE-ProRule" id="PRU00023"/>
    </source>
</evidence>
<evidence type="ECO:0000313" key="6">
    <source>
        <dbReference type="Proteomes" id="UP000803884"/>
    </source>
</evidence>
<feature type="compositionally biased region" description="Low complexity" evidence="4">
    <location>
        <begin position="75"/>
        <end position="106"/>
    </location>
</feature>
<dbReference type="Pfam" id="PF12796">
    <property type="entry name" value="Ank_2"/>
    <property type="match status" value="1"/>
</dbReference>
<evidence type="ECO:0000256" key="4">
    <source>
        <dbReference type="SAM" id="MobiDB-lite"/>
    </source>
</evidence>
<dbReference type="AlphaFoldDB" id="A0AB34KJP8"/>
<dbReference type="SUPFAM" id="SSF48403">
    <property type="entry name" value="Ankyrin repeat"/>
    <property type="match status" value="1"/>
</dbReference>
<comment type="caution">
    <text evidence="5">The sequence shown here is derived from an EMBL/GenBank/DDBJ whole genome shotgun (WGS) entry which is preliminary data.</text>
</comment>
<keyword evidence="2 3" id="KW-0040">ANK repeat</keyword>
<feature type="region of interest" description="Disordered" evidence="4">
    <location>
        <begin position="75"/>
        <end position="121"/>
    </location>
</feature>
<dbReference type="PANTHER" id="PTHR24198:SF165">
    <property type="entry name" value="ANKYRIN REPEAT-CONTAINING PROTEIN-RELATED"/>
    <property type="match status" value="1"/>
</dbReference>
<gene>
    <name evidence="5" type="ORF">WHR41_07810</name>
</gene>